<dbReference type="Proteomes" id="UP000008281">
    <property type="component" value="Unassembled WGS sequence"/>
</dbReference>
<dbReference type="InterPro" id="IPR023211">
    <property type="entry name" value="DNA_pol_palm_dom_sf"/>
</dbReference>
<evidence type="ECO:0000256" key="6">
    <source>
        <dbReference type="ARBA" id="ARBA00022932"/>
    </source>
</evidence>
<keyword evidence="5" id="KW-0235">DNA replication</keyword>
<evidence type="ECO:0000256" key="1">
    <source>
        <dbReference type="ARBA" id="ARBA00005755"/>
    </source>
</evidence>
<evidence type="ECO:0000256" key="8">
    <source>
        <dbReference type="ARBA" id="ARBA00049244"/>
    </source>
</evidence>
<dbReference type="SUPFAM" id="SSF53098">
    <property type="entry name" value="Ribonuclease H-like"/>
    <property type="match status" value="1"/>
</dbReference>
<dbReference type="GO" id="GO:0003887">
    <property type="term" value="F:DNA-directed DNA polymerase activity"/>
    <property type="evidence" value="ECO:0007669"/>
    <property type="project" value="UniProtKB-KW"/>
</dbReference>
<keyword evidence="11" id="KW-1185">Reference proteome</keyword>
<dbReference type="EMBL" id="DS268715">
    <property type="protein sequence ID" value="EFO99349.1"/>
    <property type="molecule type" value="Genomic_DNA"/>
</dbReference>
<dbReference type="PANTHER" id="PTHR33568">
    <property type="entry name" value="DNA POLYMERASE"/>
    <property type="match status" value="1"/>
</dbReference>
<dbReference type="GO" id="GO:0000166">
    <property type="term" value="F:nucleotide binding"/>
    <property type="evidence" value="ECO:0007669"/>
    <property type="project" value="InterPro"/>
</dbReference>
<dbReference type="GO" id="GO:0003677">
    <property type="term" value="F:DNA binding"/>
    <property type="evidence" value="ECO:0007669"/>
    <property type="project" value="UniProtKB-KW"/>
</dbReference>
<dbReference type="OrthoDB" id="5876545at2759"/>
<gene>
    <name evidence="10" type="ORF">CRE_20577</name>
</gene>
<name>E3NIU6_CAERE</name>
<dbReference type="EC" id="2.7.7.7" evidence="2"/>
<dbReference type="InterPro" id="IPR043502">
    <property type="entry name" value="DNA/RNA_pol_sf"/>
</dbReference>
<comment type="catalytic activity">
    <reaction evidence="8">
        <text>DNA(n) + a 2'-deoxyribonucleoside 5'-triphosphate = DNA(n+1) + diphosphate</text>
        <dbReference type="Rhea" id="RHEA:22508"/>
        <dbReference type="Rhea" id="RHEA-COMP:17339"/>
        <dbReference type="Rhea" id="RHEA-COMP:17340"/>
        <dbReference type="ChEBI" id="CHEBI:33019"/>
        <dbReference type="ChEBI" id="CHEBI:61560"/>
        <dbReference type="ChEBI" id="CHEBI:173112"/>
        <dbReference type="EC" id="2.7.7.7"/>
    </reaction>
</comment>
<dbReference type="InterPro" id="IPR004868">
    <property type="entry name" value="DNA-dir_DNA_pol_B_mt/vir"/>
</dbReference>
<keyword evidence="3" id="KW-0808">Transferase</keyword>
<dbReference type="eggNOG" id="ENOG502QQ9V">
    <property type="taxonomic scope" value="Eukaryota"/>
</dbReference>
<dbReference type="Gene3D" id="3.30.420.10">
    <property type="entry name" value="Ribonuclease H-like superfamily/Ribonuclease H"/>
    <property type="match status" value="1"/>
</dbReference>
<feature type="domain" description="DNA-directed DNA polymerase family B mitochondria/virus" evidence="9">
    <location>
        <begin position="574"/>
        <end position="1082"/>
    </location>
</feature>
<dbReference type="Pfam" id="PF03175">
    <property type="entry name" value="DNA_pol_B_2"/>
    <property type="match status" value="1"/>
</dbReference>
<dbReference type="InParanoid" id="E3NIU6"/>
<protein>
    <recommendedName>
        <fullName evidence="2">DNA-directed DNA polymerase</fullName>
        <ecNumber evidence="2">2.7.7.7</ecNumber>
    </recommendedName>
</protein>
<keyword evidence="7" id="KW-0238">DNA-binding</keyword>
<dbReference type="Gene3D" id="1.10.287.690">
    <property type="entry name" value="Helix hairpin bin"/>
    <property type="match status" value="1"/>
</dbReference>
<dbReference type="STRING" id="31234.E3NIU6"/>
<keyword evidence="6" id="KW-0239">DNA-directed DNA polymerase</keyword>
<dbReference type="PANTHER" id="PTHR33568:SF3">
    <property type="entry name" value="DNA-DIRECTED DNA POLYMERASE"/>
    <property type="match status" value="1"/>
</dbReference>
<reference evidence="10" key="1">
    <citation type="submission" date="2007-07" db="EMBL/GenBank/DDBJ databases">
        <title>PCAP assembly of the Caenorhabditis remanei genome.</title>
        <authorList>
            <consortium name="The Caenorhabditis remanei Sequencing Consortium"/>
            <person name="Wilson R.K."/>
        </authorList>
    </citation>
    <scope>NUCLEOTIDE SEQUENCE [LARGE SCALE GENOMIC DNA]</scope>
    <source>
        <strain evidence="10">PB4641</strain>
    </source>
</reference>
<dbReference type="GO" id="GO:0042575">
    <property type="term" value="C:DNA polymerase complex"/>
    <property type="evidence" value="ECO:0007669"/>
    <property type="project" value="UniProtKB-ARBA"/>
</dbReference>
<evidence type="ECO:0000256" key="7">
    <source>
        <dbReference type="ARBA" id="ARBA00023125"/>
    </source>
</evidence>
<dbReference type="Gene3D" id="3.90.1600.10">
    <property type="entry name" value="Palm domain of DNA polymerase"/>
    <property type="match status" value="1"/>
</dbReference>
<proteinExistence type="inferred from homology"/>
<evidence type="ECO:0000256" key="5">
    <source>
        <dbReference type="ARBA" id="ARBA00022705"/>
    </source>
</evidence>
<sequence length="1313" mass="151875">MSDEILHEPEEVIEDLLPDDEDHDVDGQRRIVPILENFPKFVKRRAFPSAEELEYFENFAEIIESTPLERISGGILEMDCTLLKFKNFENLPTNKSLDIHISQLFDIFIRKTIQLAGGSLKDTKYWLCLRHPDWPGDEIWINHSTHFVSDGHTLVNSIAKVMQSSKALKIDETLKLHMKIFAPTPMTGSGGALSEQVLKLFGIKKHFVVSDGFCLPKSLAIGKIWSDWKRAKKDADEWKKLDLLWKKISYSTVCEKTSTFSYNFHFQRSEGHLVNKSKNQVIMAKELLVSANMDPDQSDHNLSDLTKLAHHLKEYQIVVWTAEDTNVPTVMTSFNDKAEGFIGLVYSNDHYEFFIPKCEQIKTKFCFNCSKLVDKGHFEKCNAKCWRCGMIDCVKEPSNIIHCKLCNIGFRGQQCYDQHLVKKSGAALPYCQVWEQCHYCDKIDKRFSYTMVQHVCDAIKFCLICRKKVGKFHDCHHALYSEQARKKKREKQEEWTMVIFDVESIVTSVNADLSQRGPKHEVNFVTYRLICQRCVGHPCRHCGPIQYISYIPLPGEEGSVLDRFCQFLTDDVRLKNAYLIAHNGGRYDHVFLISALAQKMNVTPDFVCNGSTFISATFKLKDRELVFRDSCHYMQMKLASMPKAFGLDVSSKGHFPYLLNVPESYGKTWSTKPPKKYYQPEYMSVEDAKEFENWYEETFYEPFDFDEEILKYALNDTEILTRGLSKYIKICVDTFGSWNPVIQCPTLASYVMFIMSIELFNEDDVGYIPENGFPGRNNSVLALKYLRWLEHKDPTLSIQHSLKGNEYQIGSYFVDGYVAATNTVIEIHGCLWHGCPRCYHDRKALCPTRTNVTMKQLYDETIAREEVIRKANYNMQIVWECEIKAQLEQNKEMKDFFKRCRNTYQLRPREAMYGGRTQQFMTFVSADSTHTIEYQDFCSLYPFINMIGAWYPKGQPFVIRENFRAIEHGAPLYYRGLIFCDVLPPTNLDFPVLPYRSNDKLMFPLCRTCAEKTNQKKCLHLRVSERYLTGTWTSDELNLAISKGYQVLKYHETWHWPDERWFNGGFFKEFLGPLLVIKHQASGWPRKNMTDEEKAEHVRIIEENDGVRIDPNLVEFNPALRSLAKLFLNSAWGKFAQNPLKAELRLMKLEDYVEISKFFEAPGYEPKNLIRWNEDMVFVGRQISKDALTTTKFTNIMYGIITTSAARIRLYDAMQRVGASNLIYCDTDSVMFRQKRGQDLLGDLKGDGLGKLTNEVPNGKKIVEVVTVAPKVYGIKFENDDGENSYSIKAKGITLNKKSAEAVTFDAMKKMVC</sequence>
<dbReference type="InterPro" id="IPR012337">
    <property type="entry name" value="RNaseH-like_sf"/>
</dbReference>
<dbReference type="HOGENOM" id="CLU_001474_0_0_1"/>
<organism evidence="11">
    <name type="scientific">Caenorhabditis remanei</name>
    <name type="common">Caenorhabditis vulgaris</name>
    <dbReference type="NCBI Taxonomy" id="31234"/>
    <lineage>
        <taxon>Eukaryota</taxon>
        <taxon>Metazoa</taxon>
        <taxon>Ecdysozoa</taxon>
        <taxon>Nematoda</taxon>
        <taxon>Chromadorea</taxon>
        <taxon>Rhabditida</taxon>
        <taxon>Rhabditina</taxon>
        <taxon>Rhabditomorpha</taxon>
        <taxon>Rhabditoidea</taxon>
        <taxon>Rhabditidae</taxon>
        <taxon>Peloderinae</taxon>
        <taxon>Caenorhabditis</taxon>
    </lineage>
</organism>
<evidence type="ECO:0000313" key="11">
    <source>
        <dbReference type="Proteomes" id="UP000008281"/>
    </source>
</evidence>
<evidence type="ECO:0000256" key="4">
    <source>
        <dbReference type="ARBA" id="ARBA00022695"/>
    </source>
</evidence>
<evidence type="ECO:0000259" key="9">
    <source>
        <dbReference type="Pfam" id="PF03175"/>
    </source>
</evidence>
<evidence type="ECO:0000313" key="10">
    <source>
        <dbReference type="EMBL" id="EFO99349.1"/>
    </source>
</evidence>
<dbReference type="GO" id="GO:0006260">
    <property type="term" value="P:DNA replication"/>
    <property type="evidence" value="ECO:0007669"/>
    <property type="project" value="UniProtKB-KW"/>
</dbReference>
<dbReference type="Gene3D" id="3.40.960.10">
    <property type="entry name" value="VSR Endonuclease"/>
    <property type="match status" value="1"/>
</dbReference>
<evidence type="ECO:0000256" key="3">
    <source>
        <dbReference type="ARBA" id="ARBA00022679"/>
    </source>
</evidence>
<comment type="similarity">
    <text evidence="1">Belongs to the DNA polymerase type-B family.</text>
</comment>
<evidence type="ECO:0000256" key="2">
    <source>
        <dbReference type="ARBA" id="ARBA00012417"/>
    </source>
</evidence>
<keyword evidence="4" id="KW-0548">Nucleotidyltransferase</keyword>
<dbReference type="SUPFAM" id="SSF56672">
    <property type="entry name" value="DNA/RNA polymerases"/>
    <property type="match status" value="1"/>
</dbReference>
<dbReference type="InterPro" id="IPR036397">
    <property type="entry name" value="RNaseH_sf"/>
</dbReference>
<accession>E3NIU6</accession>
<dbReference type="OMA" id="THTIEYQ"/>